<protein>
    <submittedName>
        <fullName evidence="3">Uncharacterized protein DUF3592</fullName>
    </submittedName>
</protein>
<name>A0A562TVR6_9SPHI</name>
<keyword evidence="1" id="KW-0472">Membrane</keyword>
<dbReference type="AlphaFoldDB" id="A0A562TVR6"/>
<dbReference type="EMBL" id="VLLI01000010">
    <property type="protein sequence ID" value="TWI97682.1"/>
    <property type="molecule type" value="Genomic_DNA"/>
</dbReference>
<feature type="transmembrane region" description="Helical" evidence="1">
    <location>
        <begin position="6"/>
        <end position="24"/>
    </location>
</feature>
<accession>A0A562TVR6</accession>
<dbReference type="InterPro" id="IPR021994">
    <property type="entry name" value="DUF3592"/>
</dbReference>
<organism evidence="3 4">
    <name type="scientific">Mucilaginibacter frigoritolerans</name>
    <dbReference type="NCBI Taxonomy" id="652788"/>
    <lineage>
        <taxon>Bacteria</taxon>
        <taxon>Pseudomonadati</taxon>
        <taxon>Bacteroidota</taxon>
        <taxon>Sphingobacteriia</taxon>
        <taxon>Sphingobacteriales</taxon>
        <taxon>Sphingobacteriaceae</taxon>
        <taxon>Mucilaginibacter</taxon>
    </lineage>
</organism>
<keyword evidence="1" id="KW-0812">Transmembrane</keyword>
<keyword evidence="1" id="KW-1133">Transmembrane helix</keyword>
<gene>
    <name evidence="3" type="ORF">JN11_03505</name>
</gene>
<evidence type="ECO:0000313" key="3">
    <source>
        <dbReference type="EMBL" id="TWI97682.1"/>
    </source>
</evidence>
<keyword evidence="4" id="KW-1185">Reference proteome</keyword>
<proteinExistence type="predicted"/>
<dbReference type="Pfam" id="PF12158">
    <property type="entry name" value="DUF3592"/>
    <property type="match status" value="1"/>
</dbReference>
<evidence type="ECO:0000259" key="2">
    <source>
        <dbReference type="Pfam" id="PF12158"/>
    </source>
</evidence>
<comment type="caution">
    <text evidence="3">The sequence shown here is derived from an EMBL/GenBank/DDBJ whole genome shotgun (WGS) entry which is preliminary data.</text>
</comment>
<feature type="domain" description="DUF3592" evidence="2">
    <location>
        <begin position="40"/>
        <end position="109"/>
    </location>
</feature>
<dbReference type="Proteomes" id="UP000317010">
    <property type="component" value="Unassembled WGS sequence"/>
</dbReference>
<feature type="transmembrane region" description="Helical" evidence="1">
    <location>
        <begin position="113"/>
        <end position="134"/>
    </location>
</feature>
<reference evidence="3 4" key="1">
    <citation type="submission" date="2019-07" db="EMBL/GenBank/DDBJ databases">
        <title>Genomic Encyclopedia of Archaeal and Bacterial Type Strains, Phase II (KMG-II): from individual species to whole genera.</title>
        <authorList>
            <person name="Goeker M."/>
        </authorList>
    </citation>
    <scope>NUCLEOTIDE SEQUENCE [LARGE SCALE GENOMIC DNA]</scope>
    <source>
        <strain evidence="3 4">ATCC BAA-1854</strain>
    </source>
</reference>
<evidence type="ECO:0000256" key="1">
    <source>
        <dbReference type="SAM" id="Phobius"/>
    </source>
</evidence>
<sequence length="144" mass="16414">MTNENIDLLIFILIGIAMIVFGNYKLTEYRNLINTGIKTEGIVFSIESSYDTADNMAYYHPIIRFTTKENEWVTERYDIGSSPCPYKVGESINIIYDPNDNKKFIIDNGNAKLLGPIIMILGGVFIVGSIIQYLHPFLNQSFKF</sequence>
<dbReference type="RefSeq" id="WP_170227784.1">
    <property type="nucleotide sequence ID" value="NZ_VLLI01000010.1"/>
</dbReference>
<evidence type="ECO:0000313" key="4">
    <source>
        <dbReference type="Proteomes" id="UP000317010"/>
    </source>
</evidence>